<dbReference type="Proteomes" id="UP000070498">
    <property type="component" value="Unassembled WGS sequence"/>
</dbReference>
<feature type="domain" description="Multidrug resistance protein MdtA-like beta-barrel" evidence="10">
    <location>
        <begin position="238"/>
        <end position="322"/>
    </location>
</feature>
<feature type="domain" description="Multidrug resistance protein MdtA-like barrel-sandwich hybrid" evidence="9">
    <location>
        <begin position="96"/>
        <end position="233"/>
    </location>
</feature>
<proteinExistence type="inferred from homology"/>
<keyword evidence="4" id="KW-1003">Cell membrane</keyword>
<dbReference type="GO" id="GO:1990281">
    <property type="term" value="C:efflux pump complex"/>
    <property type="evidence" value="ECO:0007669"/>
    <property type="project" value="TreeGrafter"/>
</dbReference>
<evidence type="ECO:0000313" key="13">
    <source>
        <dbReference type="Proteomes" id="UP000070498"/>
    </source>
</evidence>
<evidence type="ECO:0000256" key="2">
    <source>
        <dbReference type="ARBA" id="ARBA00009477"/>
    </source>
</evidence>
<dbReference type="InterPro" id="IPR058626">
    <property type="entry name" value="MdtA-like_b-barrel"/>
</dbReference>
<dbReference type="Gene3D" id="1.10.287.470">
    <property type="entry name" value="Helix hairpin bin"/>
    <property type="match status" value="1"/>
</dbReference>
<sequence>MKYVITVVLIAAISAVLFINRETVESYLPAWASQTSVKTSDTHAAAEGQSKGGGKRGGGGQAGARVSAVKVAVARTASMPVLRQTIGSIVPVAQTALTSPISGIVANVLASDGAEVKAGDLLVQLDDRTIKANIERDEAQLAKDQSVLDAANATLGRVESLSKSGVDTQQQFSDATATAKQAAATVSVDKANLAADNVVLSQTQIHAPFDGKLGAVLLSRGAYVAPGANVVMLTQMKPVYAEFTLPEPDIDLVRTNLSNKSLTADVYPTQGQTEKMSGSGDIVFIDNTIDSASGTFKLRVRLDNEAETFWPGQSLNVTVNAGKIDNLVTVPLVALQPRGDGYVSYVVHPDNTVELRKVTLALSDGKIAGLSQGLADGEAVVVEGQASLTNGSHVTVAEQTHEAAPKADAIAGTAP</sequence>
<protein>
    <submittedName>
        <fullName evidence="12">Uncharacterized protein</fullName>
    </submittedName>
</protein>
<dbReference type="OrthoDB" id="9783047at2"/>
<dbReference type="Pfam" id="PF25876">
    <property type="entry name" value="HH_MFP_RND"/>
    <property type="match status" value="1"/>
</dbReference>
<evidence type="ECO:0000256" key="4">
    <source>
        <dbReference type="ARBA" id="ARBA00022475"/>
    </source>
</evidence>
<dbReference type="PANTHER" id="PTHR30469:SF36">
    <property type="entry name" value="BLL3903 PROTEIN"/>
    <property type="match status" value="1"/>
</dbReference>
<dbReference type="NCBIfam" id="TIGR01730">
    <property type="entry name" value="RND_mfp"/>
    <property type="match status" value="1"/>
</dbReference>
<evidence type="ECO:0000256" key="3">
    <source>
        <dbReference type="ARBA" id="ARBA00022448"/>
    </source>
</evidence>
<feature type="domain" description="Multidrug resistance protein MdtA-like C-terminal permuted SH3" evidence="11">
    <location>
        <begin position="326"/>
        <end position="384"/>
    </location>
</feature>
<keyword evidence="13" id="KW-1185">Reference proteome</keyword>
<feature type="compositionally biased region" description="Gly residues" evidence="7">
    <location>
        <begin position="50"/>
        <end position="61"/>
    </location>
</feature>
<comment type="subcellular location">
    <subcellularLocation>
        <location evidence="1">Cell membrane</location>
    </subcellularLocation>
</comment>
<dbReference type="RefSeq" id="WP_067652159.1">
    <property type="nucleotide sequence ID" value="NZ_KQ961033.1"/>
</dbReference>
<dbReference type="InterPro" id="IPR058627">
    <property type="entry name" value="MdtA-like_C"/>
</dbReference>
<dbReference type="InterPro" id="IPR058625">
    <property type="entry name" value="MdtA-like_BSH"/>
</dbReference>
<evidence type="ECO:0000259" key="9">
    <source>
        <dbReference type="Pfam" id="PF25917"/>
    </source>
</evidence>
<evidence type="ECO:0000259" key="10">
    <source>
        <dbReference type="Pfam" id="PF25944"/>
    </source>
</evidence>
<dbReference type="Gene3D" id="2.40.420.20">
    <property type="match status" value="1"/>
</dbReference>
<dbReference type="Gene3D" id="2.40.50.100">
    <property type="match status" value="1"/>
</dbReference>
<accession>A0A135P8L7</accession>
<dbReference type="SUPFAM" id="SSF111369">
    <property type="entry name" value="HlyD-like secretion proteins"/>
    <property type="match status" value="1"/>
</dbReference>
<dbReference type="InterPro" id="IPR058624">
    <property type="entry name" value="MdtA-like_HH"/>
</dbReference>
<keyword evidence="5" id="KW-0997">Cell inner membrane</keyword>
<dbReference type="InterPro" id="IPR006143">
    <property type="entry name" value="RND_pump_MFP"/>
</dbReference>
<organism evidence="12 13">
    <name type="scientific">Agrobacterium bohemicum</name>
    <dbReference type="NCBI Taxonomy" id="2052828"/>
    <lineage>
        <taxon>Bacteria</taxon>
        <taxon>Pseudomonadati</taxon>
        <taxon>Pseudomonadota</taxon>
        <taxon>Alphaproteobacteria</taxon>
        <taxon>Hyphomicrobiales</taxon>
        <taxon>Rhizobiaceae</taxon>
        <taxon>Rhizobium/Agrobacterium group</taxon>
        <taxon>Agrobacterium</taxon>
    </lineage>
</organism>
<evidence type="ECO:0000256" key="7">
    <source>
        <dbReference type="SAM" id="MobiDB-lite"/>
    </source>
</evidence>
<name>A0A135P8L7_9HYPH</name>
<dbReference type="Pfam" id="PF25967">
    <property type="entry name" value="RND-MFP_C"/>
    <property type="match status" value="1"/>
</dbReference>
<dbReference type="PANTHER" id="PTHR30469">
    <property type="entry name" value="MULTIDRUG RESISTANCE PROTEIN MDTA"/>
    <property type="match status" value="1"/>
</dbReference>
<dbReference type="EMBL" id="LNUW01000002">
    <property type="protein sequence ID" value="KXG87772.1"/>
    <property type="molecule type" value="Genomic_DNA"/>
</dbReference>
<dbReference type="Pfam" id="PF25917">
    <property type="entry name" value="BSH_RND"/>
    <property type="match status" value="1"/>
</dbReference>
<reference evidence="12 13" key="1">
    <citation type="submission" date="2015-11" db="EMBL/GenBank/DDBJ databases">
        <title>Draft genome sequence of Agrobacterium sp. R89-1.</title>
        <authorList>
            <person name="Zahradnik J."/>
            <person name="Kyslikova E."/>
            <person name="Palyzova A."/>
            <person name="Kyslik P."/>
        </authorList>
    </citation>
    <scope>NUCLEOTIDE SEQUENCE [LARGE SCALE GENOMIC DNA]</scope>
    <source>
        <strain evidence="12 13">R89-1</strain>
    </source>
</reference>
<gene>
    <name evidence="12" type="ORF">ATO67_17245</name>
</gene>
<dbReference type="STRING" id="2052828.ATO67_17245"/>
<comment type="caution">
    <text evidence="12">The sequence shown here is derived from an EMBL/GenBank/DDBJ whole genome shotgun (WGS) entry which is preliminary data.</text>
</comment>
<evidence type="ECO:0000256" key="5">
    <source>
        <dbReference type="ARBA" id="ARBA00022519"/>
    </source>
</evidence>
<evidence type="ECO:0000313" key="12">
    <source>
        <dbReference type="EMBL" id="KXG87772.1"/>
    </source>
</evidence>
<dbReference type="AlphaFoldDB" id="A0A135P8L7"/>
<evidence type="ECO:0000259" key="8">
    <source>
        <dbReference type="Pfam" id="PF25876"/>
    </source>
</evidence>
<keyword evidence="3" id="KW-0813">Transport</keyword>
<feature type="domain" description="Multidrug resistance protein MdtA-like alpha-helical hairpin" evidence="8">
    <location>
        <begin position="138"/>
        <end position="202"/>
    </location>
</feature>
<feature type="region of interest" description="Disordered" evidence="7">
    <location>
        <begin position="39"/>
        <end position="61"/>
    </location>
</feature>
<keyword evidence="6" id="KW-0472">Membrane</keyword>
<dbReference type="Gene3D" id="2.40.30.170">
    <property type="match status" value="1"/>
</dbReference>
<comment type="similarity">
    <text evidence="2">Belongs to the membrane fusion protein (MFP) (TC 8.A.1) family.</text>
</comment>
<evidence type="ECO:0000259" key="11">
    <source>
        <dbReference type="Pfam" id="PF25967"/>
    </source>
</evidence>
<dbReference type="GO" id="GO:0015562">
    <property type="term" value="F:efflux transmembrane transporter activity"/>
    <property type="evidence" value="ECO:0007669"/>
    <property type="project" value="TreeGrafter"/>
</dbReference>
<dbReference type="Pfam" id="PF25944">
    <property type="entry name" value="Beta-barrel_RND"/>
    <property type="match status" value="1"/>
</dbReference>
<evidence type="ECO:0000256" key="6">
    <source>
        <dbReference type="ARBA" id="ARBA00023136"/>
    </source>
</evidence>
<evidence type="ECO:0000256" key="1">
    <source>
        <dbReference type="ARBA" id="ARBA00004236"/>
    </source>
</evidence>